<dbReference type="Gene3D" id="3.40.30.10">
    <property type="entry name" value="Glutaredoxin"/>
    <property type="match status" value="1"/>
</dbReference>
<accession>A0A0U2TH86</accession>
<protein>
    <recommendedName>
        <fullName evidence="6">1-Cys peroxiredoxin</fullName>
    </recommendedName>
</protein>
<evidence type="ECO:0000256" key="4">
    <source>
        <dbReference type="ARBA" id="ARBA00023284"/>
    </source>
</evidence>
<comment type="function">
    <text evidence="7">Thiol-specific peroxidase that catalyzes the reduction of hydrogen peroxide and organic hydroperoxides to water and alcohols, respectively. Plays a role in cell protection against oxidative stress by detoxifying peroxides.</text>
</comment>
<dbReference type="AlphaFoldDB" id="A0A0U2TH86"/>
<evidence type="ECO:0000256" key="9">
    <source>
        <dbReference type="PIRNR" id="PIRNR000239"/>
    </source>
</evidence>
<evidence type="ECO:0000256" key="5">
    <source>
        <dbReference type="ARBA" id="ARBA00025719"/>
    </source>
</evidence>
<dbReference type="GO" id="GO:0045454">
    <property type="term" value="P:cell redox homeostasis"/>
    <property type="evidence" value="ECO:0007669"/>
    <property type="project" value="TreeGrafter"/>
</dbReference>
<keyword evidence="2 9" id="KW-0049">Antioxidant</keyword>
<sequence>MSGGHVLKLGDVVPNFKADTTQGEIDFHTWLGGSWGVLFSHPADYTPVCTTELGRVQMLNKEFCDRGVKLIALSCDTTESHHGWIKDILAYNKLTEFSYPIIADPSRDVATLYGMMDPDEKDSAGLPLTCRAVFIIGPDKTLKLSILYPATTGRNFDEILRVVDSLQLTATRKVATPVDWKNGGSCMVVPSVKQDDVGALFPKGVTVHEVPSGKVYLRTTPQPE</sequence>
<dbReference type="SUPFAM" id="SSF52833">
    <property type="entry name" value="Thioredoxin-like"/>
    <property type="match status" value="1"/>
</dbReference>
<dbReference type="Pfam" id="PF00578">
    <property type="entry name" value="AhpC-TSA"/>
    <property type="match status" value="1"/>
</dbReference>
<dbReference type="EMBL" id="KT754826">
    <property type="protein sequence ID" value="ALS04660.1"/>
    <property type="molecule type" value="mRNA"/>
</dbReference>
<dbReference type="GO" id="GO:0005829">
    <property type="term" value="C:cytosol"/>
    <property type="evidence" value="ECO:0007669"/>
    <property type="project" value="TreeGrafter"/>
</dbReference>
<evidence type="ECO:0000256" key="1">
    <source>
        <dbReference type="ARBA" id="ARBA00022559"/>
    </source>
</evidence>
<reference evidence="12" key="1">
    <citation type="journal article" date="2015" name="Sci. Rep.">
        <title>Spliced leader RNA trans-splicing discovered in copepods.</title>
        <authorList>
            <person name="Yang F."/>
            <person name="Xu D."/>
            <person name="Zhuang Y."/>
            <person name="Yi X."/>
            <person name="Huang Y."/>
            <person name="Chen H."/>
            <person name="Lin S."/>
            <person name="Campbell D.A."/>
            <person name="Sturm N.R."/>
            <person name="Liu G."/>
            <person name="Zhang H."/>
        </authorList>
    </citation>
    <scope>NUCLEOTIDE SEQUENCE</scope>
</reference>
<dbReference type="PANTHER" id="PTHR43503:SF4">
    <property type="entry name" value="PEROXIREDOXIN-6"/>
    <property type="match status" value="1"/>
</dbReference>
<evidence type="ECO:0000313" key="12">
    <source>
        <dbReference type="EMBL" id="ALS04660.1"/>
    </source>
</evidence>
<dbReference type="InterPro" id="IPR019479">
    <property type="entry name" value="Peroxiredoxin_C"/>
</dbReference>
<evidence type="ECO:0000256" key="2">
    <source>
        <dbReference type="ARBA" id="ARBA00022862"/>
    </source>
</evidence>
<dbReference type="GO" id="GO:0005739">
    <property type="term" value="C:mitochondrion"/>
    <property type="evidence" value="ECO:0007669"/>
    <property type="project" value="TreeGrafter"/>
</dbReference>
<comment type="similarity">
    <text evidence="5">Belongs to the peroxiredoxin family. Prx6 subfamily.</text>
</comment>
<dbReference type="Pfam" id="PF10417">
    <property type="entry name" value="1-cysPrx_C"/>
    <property type="match status" value="1"/>
</dbReference>
<comment type="catalytic activity">
    <reaction evidence="8">
        <text>a hydroperoxide + [protein]-dithiol = [protein]-disulfide + an alcohol + H2O</text>
        <dbReference type="Rhea" id="RHEA:10008"/>
        <dbReference type="Rhea" id="RHEA-COMP:10593"/>
        <dbReference type="Rhea" id="RHEA-COMP:10594"/>
        <dbReference type="ChEBI" id="CHEBI:15377"/>
        <dbReference type="ChEBI" id="CHEBI:29950"/>
        <dbReference type="ChEBI" id="CHEBI:30879"/>
        <dbReference type="ChEBI" id="CHEBI:35924"/>
        <dbReference type="ChEBI" id="CHEBI:50058"/>
    </reaction>
</comment>
<proteinExistence type="evidence at transcript level"/>
<dbReference type="PIRSF" id="PIRSF000239">
    <property type="entry name" value="AHPC"/>
    <property type="match status" value="1"/>
</dbReference>
<evidence type="ECO:0000256" key="8">
    <source>
        <dbReference type="ARBA" id="ARBA00051132"/>
    </source>
</evidence>
<dbReference type="InterPro" id="IPR000866">
    <property type="entry name" value="AhpC/TSA"/>
</dbReference>
<keyword evidence="3 9" id="KW-0560">Oxidoreductase</keyword>
<evidence type="ECO:0000256" key="3">
    <source>
        <dbReference type="ARBA" id="ARBA00023002"/>
    </source>
</evidence>
<dbReference type="InterPro" id="IPR024706">
    <property type="entry name" value="Peroxiredoxin_AhpC-typ"/>
</dbReference>
<dbReference type="FunFam" id="3.30.1020.10:FF:000001">
    <property type="entry name" value="1-Cys peroxiredoxin"/>
    <property type="match status" value="1"/>
</dbReference>
<evidence type="ECO:0000256" key="7">
    <source>
        <dbReference type="ARBA" id="ARBA00037420"/>
    </source>
</evidence>
<keyword evidence="4 9" id="KW-0676">Redox-active center</keyword>
<dbReference type="CDD" id="cd03016">
    <property type="entry name" value="PRX_1cys"/>
    <property type="match status" value="1"/>
</dbReference>
<feature type="active site" description="Cysteine sulfenic acid (-SOH) intermediate; for peroxidase activity" evidence="10">
    <location>
        <position position="49"/>
    </location>
</feature>
<organism evidence="12">
    <name type="scientific">Pseudodiaptomus poplesia</name>
    <dbReference type="NCBI Taxonomy" id="213370"/>
    <lineage>
        <taxon>Eukaryota</taxon>
        <taxon>Metazoa</taxon>
        <taxon>Ecdysozoa</taxon>
        <taxon>Arthropoda</taxon>
        <taxon>Crustacea</taxon>
        <taxon>Multicrustacea</taxon>
        <taxon>Hexanauplia</taxon>
        <taxon>Copepoda</taxon>
        <taxon>Calanoida</taxon>
        <taxon>Pseudodiaptomidae</taxon>
        <taxon>Pseudodiaptomus</taxon>
    </lineage>
</organism>
<dbReference type="FunFam" id="3.40.30.10:FF:000011">
    <property type="entry name" value="Peroxiredoxin PRX1"/>
    <property type="match status" value="1"/>
</dbReference>
<dbReference type="InterPro" id="IPR036249">
    <property type="entry name" value="Thioredoxin-like_sf"/>
</dbReference>
<dbReference type="GO" id="GO:0051920">
    <property type="term" value="F:peroxiredoxin activity"/>
    <property type="evidence" value="ECO:0007669"/>
    <property type="project" value="InterPro"/>
</dbReference>
<keyword evidence="1 9" id="KW-0575">Peroxidase</keyword>
<evidence type="ECO:0000259" key="11">
    <source>
        <dbReference type="PROSITE" id="PS51352"/>
    </source>
</evidence>
<name>A0A0U2TH86_9MAXI</name>
<dbReference type="Gene3D" id="3.30.1020.10">
    <property type="entry name" value="Antioxidant, Horf6, Chain A, domain2"/>
    <property type="match status" value="1"/>
</dbReference>
<dbReference type="PANTHER" id="PTHR43503">
    <property type="entry name" value="MCG48959-RELATED"/>
    <property type="match status" value="1"/>
</dbReference>
<dbReference type="PROSITE" id="PS51352">
    <property type="entry name" value="THIOREDOXIN_2"/>
    <property type="match status" value="1"/>
</dbReference>
<feature type="domain" description="Thioredoxin" evidence="11">
    <location>
        <begin position="7"/>
        <end position="168"/>
    </location>
</feature>
<evidence type="ECO:0000256" key="10">
    <source>
        <dbReference type="PIRSR" id="PIRSR000239-1"/>
    </source>
</evidence>
<dbReference type="InterPro" id="IPR013766">
    <property type="entry name" value="Thioredoxin_domain"/>
</dbReference>
<dbReference type="InterPro" id="IPR045020">
    <property type="entry name" value="PRX_1cys"/>
</dbReference>
<evidence type="ECO:0000256" key="6">
    <source>
        <dbReference type="ARBA" id="ARBA00026176"/>
    </source>
</evidence>